<evidence type="ECO:0000256" key="1">
    <source>
        <dbReference type="SAM" id="MobiDB-lite"/>
    </source>
</evidence>
<proteinExistence type="predicted"/>
<protein>
    <submittedName>
        <fullName evidence="2">Uncharacterized protein</fullName>
    </submittedName>
</protein>
<comment type="caution">
    <text evidence="2">The sequence shown here is derived from an EMBL/GenBank/DDBJ whole genome shotgun (WGS) entry which is preliminary data.</text>
</comment>
<reference evidence="2" key="1">
    <citation type="journal article" date="2015" name="Nature">
        <title>Complex archaea that bridge the gap between prokaryotes and eukaryotes.</title>
        <authorList>
            <person name="Spang A."/>
            <person name="Saw J.H."/>
            <person name="Jorgensen S.L."/>
            <person name="Zaremba-Niedzwiedzka K."/>
            <person name="Martijn J."/>
            <person name="Lind A.E."/>
            <person name="van Eijk R."/>
            <person name="Schleper C."/>
            <person name="Guy L."/>
            <person name="Ettema T.J."/>
        </authorList>
    </citation>
    <scope>NUCLEOTIDE SEQUENCE</scope>
</reference>
<accession>A0A0F9JA81</accession>
<name>A0A0F9JA81_9ZZZZ</name>
<gene>
    <name evidence="2" type="ORF">LCGC14_1554950</name>
</gene>
<organism evidence="2">
    <name type="scientific">marine sediment metagenome</name>
    <dbReference type="NCBI Taxonomy" id="412755"/>
    <lineage>
        <taxon>unclassified sequences</taxon>
        <taxon>metagenomes</taxon>
        <taxon>ecological metagenomes</taxon>
    </lineage>
</organism>
<evidence type="ECO:0000313" key="2">
    <source>
        <dbReference type="EMBL" id="KKM52359.1"/>
    </source>
</evidence>
<dbReference type="AlphaFoldDB" id="A0A0F9JA81"/>
<dbReference type="EMBL" id="LAZR01011936">
    <property type="protein sequence ID" value="KKM52359.1"/>
    <property type="molecule type" value="Genomic_DNA"/>
</dbReference>
<sequence>MKVRIDLTYQGNIIDAHEAIVYNDNEKSRTIEIKLDSIIDRVKKFIPTTKWILKEARRRLKKNRAEKPTSTKPTKKRDPTQ</sequence>
<feature type="region of interest" description="Disordered" evidence="1">
    <location>
        <begin position="58"/>
        <end position="81"/>
    </location>
</feature>